<dbReference type="AlphaFoldDB" id="A0A0V1B054"/>
<organism evidence="3 4">
    <name type="scientific">Trichinella spiralis</name>
    <name type="common">Trichina worm</name>
    <dbReference type="NCBI Taxonomy" id="6334"/>
    <lineage>
        <taxon>Eukaryota</taxon>
        <taxon>Metazoa</taxon>
        <taxon>Ecdysozoa</taxon>
        <taxon>Nematoda</taxon>
        <taxon>Enoplea</taxon>
        <taxon>Dorylaimia</taxon>
        <taxon>Trichinellida</taxon>
        <taxon>Trichinellidae</taxon>
        <taxon>Trichinella</taxon>
    </lineage>
</organism>
<feature type="region of interest" description="Disordered" evidence="1">
    <location>
        <begin position="524"/>
        <end position="547"/>
    </location>
</feature>
<dbReference type="InterPro" id="IPR004087">
    <property type="entry name" value="KH_dom"/>
</dbReference>
<evidence type="ECO:0000313" key="3">
    <source>
        <dbReference type="EMBL" id="KRY29891.1"/>
    </source>
</evidence>
<evidence type="ECO:0000256" key="1">
    <source>
        <dbReference type="SAM" id="MobiDB-lite"/>
    </source>
</evidence>
<evidence type="ECO:0000259" key="2">
    <source>
        <dbReference type="SMART" id="SM00322"/>
    </source>
</evidence>
<accession>A0A0V1B054</accession>
<dbReference type="Proteomes" id="UP000054776">
    <property type="component" value="Unassembled WGS sequence"/>
</dbReference>
<dbReference type="SUPFAM" id="SSF54791">
    <property type="entry name" value="Eukaryotic type KH-domain (KH-domain type I)"/>
    <property type="match status" value="2"/>
</dbReference>
<keyword evidence="4" id="KW-1185">Reference proteome</keyword>
<comment type="caution">
    <text evidence="3">The sequence shown here is derived from an EMBL/GenBank/DDBJ whole genome shotgun (WGS) entry which is preliminary data.</text>
</comment>
<reference evidence="3 4" key="1">
    <citation type="submission" date="2015-01" db="EMBL/GenBank/DDBJ databases">
        <title>Evolution of Trichinella species and genotypes.</title>
        <authorList>
            <person name="Korhonen P.K."/>
            <person name="Edoardo P."/>
            <person name="Giuseppe L.R."/>
            <person name="Gasser R.B."/>
        </authorList>
    </citation>
    <scope>NUCLEOTIDE SEQUENCE [LARGE SCALE GENOMIC DNA]</scope>
    <source>
        <strain evidence="3">ISS3</strain>
    </source>
</reference>
<dbReference type="Gene3D" id="3.30.1370.10">
    <property type="entry name" value="K Homology domain, type 1"/>
    <property type="match status" value="2"/>
</dbReference>
<dbReference type="OrthoDB" id="5919708at2759"/>
<sequence length="547" mass="63288">MCDYISHIDILTEISTIQGRTDQWKKVRDIHNLLSTIVMWTASFHRVISMISGFNFATEQKQKIAVADIFIAAQRKQYSCKREGTMSFPKEIWDEKMKQVHEIVDKLKTYHDNDVRSILMEYYVNEFFGLELFKNTPFPPSPSGVVVRKRYVINLKSCGYDFNVFRRIVGPSGTTVQAIERFSGCRLILTTSGTCTVRINILIKDYENIVEWKYEKVTEAINYVIANENFQVTLNQKAEQAVRVAYRKLVRESRRNRGRIISFNQAGTAAAADNDDALVETESKAILVLSDDGIDHNFHQTLNMYIKILIWIYKGYSTKTFISQRVPFKQCTTKTVLTMCSREQFEEKLKQIQFAINVLKSIDDSRLRSERMEQLINELFKLEFFKKIPQPPPRIGIFITKYADITITVTDYSFNVASRIIGPCGSTIKAISRFSRCQLKLVNPNENPLRIKLIAKGYENIANWRIHKAIEGIQYVLTNDQYEVSLNQLAELAVRRGIHEKSLASYRYQVKTFLSHSGVVNVENEEDQKEEKSIQFDSTNKTNNKLK</sequence>
<dbReference type="InterPro" id="IPR036612">
    <property type="entry name" value="KH_dom_type_1_sf"/>
</dbReference>
<name>A0A0V1B054_TRISP</name>
<dbReference type="InParanoid" id="A0A0V1B054"/>
<feature type="domain" description="K Homology" evidence="2">
    <location>
        <begin position="401"/>
        <end position="478"/>
    </location>
</feature>
<proteinExistence type="predicted"/>
<feature type="compositionally biased region" description="Polar residues" evidence="1">
    <location>
        <begin position="535"/>
        <end position="547"/>
    </location>
</feature>
<protein>
    <recommendedName>
        <fullName evidence="2">K Homology domain-containing protein</fullName>
    </recommendedName>
</protein>
<dbReference type="GO" id="GO:0003723">
    <property type="term" value="F:RNA binding"/>
    <property type="evidence" value="ECO:0007669"/>
    <property type="project" value="InterPro"/>
</dbReference>
<evidence type="ECO:0000313" key="4">
    <source>
        <dbReference type="Proteomes" id="UP000054776"/>
    </source>
</evidence>
<dbReference type="EMBL" id="JYDH01000156">
    <property type="protein sequence ID" value="KRY29891.1"/>
    <property type="molecule type" value="Genomic_DNA"/>
</dbReference>
<dbReference type="SMART" id="SM00322">
    <property type="entry name" value="KH"/>
    <property type="match status" value="2"/>
</dbReference>
<feature type="domain" description="K Homology" evidence="2">
    <location>
        <begin position="147"/>
        <end position="218"/>
    </location>
</feature>
<gene>
    <name evidence="3" type="ORF">T01_15386</name>
</gene>